<dbReference type="InterPro" id="IPR007561">
    <property type="entry name" value="Cell_div_SepF/SepF-rel"/>
</dbReference>
<proteinExistence type="inferred from homology"/>
<keyword evidence="8" id="KW-1185">Reference proteome</keyword>
<name>A0A1G9JLI4_9FIRM</name>
<dbReference type="InterPro" id="IPR038594">
    <property type="entry name" value="SepF-like_sf"/>
</dbReference>
<feature type="region of interest" description="Disordered" evidence="6">
    <location>
        <begin position="18"/>
        <end position="41"/>
    </location>
</feature>
<evidence type="ECO:0000256" key="1">
    <source>
        <dbReference type="ARBA" id="ARBA00022618"/>
    </source>
</evidence>
<comment type="similarity">
    <text evidence="5">Belongs to the SepF family.</text>
</comment>
<dbReference type="Proteomes" id="UP000199476">
    <property type="component" value="Unassembled WGS sequence"/>
</dbReference>
<dbReference type="AlphaFoldDB" id="A0A1G9JLI4"/>
<evidence type="ECO:0000313" key="7">
    <source>
        <dbReference type="EMBL" id="SDL38368.1"/>
    </source>
</evidence>
<dbReference type="GO" id="GO:0000917">
    <property type="term" value="P:division septum assembly"/>
    <property type="evidence" value="ECO:0007669"/>
    <property type="project" value="UniProtKB-KW"/>
</dbReference>
<evidence type="ECO:0000256" key="2">
    <source>
        <dbReference type="ARBA" id="ARBA00023210"/>
    </source>
</evidence>
<sequence length="148" mass="16694">MSGKSYWNRVMEFFGFKENERETPENRDQANPEAEGSGEDRVINLSRTQDVKLVVHNPDSFEGVRDIVDDLKNSRAVILNLEKRDKNLSRRLIDFLSGSVYALNGNTQKLGSQVFIFAPPGMDVDARAIENAIRGGFIDAEKEDNSDE</sequence>
<evidence type="ECO:0000256" key="5">
    <source>
        <dbReference type="HAMAP-Rule" id="MF_01197"/>
    </source>
</evidence>
<comment type="subcellular location">
    <subcellularLocation>
        <location evidence="5">Cytoplasm</location>
    </subcellularLocation>
    <text evidence="5">Localizes to the division site, in a FtsZ-dependent manner.</text>
</comment>
<gene>
    <name evidence="5" type="primary">sepF</name>
    <name evidence="7" type="ORF">SAMN04488692_10430</name>
</gene>
<organism evidence="7 8">
    <name type="scientific">Halarsenatibacter silvermanii</name>
    <dbReference type="NCBI Taxonomy" id="321763"/>
    <lineage>
        <taxon>Bacteria</taxon>
        <taxon>Bacillati</taxon>
        <taxon>Bacillota</taxon>
        <taxon>Clostridia</taxon>
        <taxon>Halanaerobiales</taxon>
        <taxon>Halarsenatibacteraceae</taxon>
        <taxon>Halarsenatibacter</taxon>
    </lineage>
</organism>
<keyword evidence="3 5" id="KW-0131">Cell cycle</keyword>
<evidence type="ECO:0000313" key="8">
    <source>
        <dbReference type="Proteomes" id="UP000199476"/>
    </source>
</evidence>
<dbReference type="GO" id="GO:0043093">
    <property type="term" value="P:FtsZ-dependent cytokinesis"/>
    <property type="evidence" value="ECO:0007669"/>
    <property type="project" value="UniProtKB-UniRule"/>
</dbReference>
<protein>
    <recommendedName>
        <fullName evidence="5">Cell division protein SepF</fullName>
    </recommendedName>
</protein>
<comment type="subunit">
    <text evidence="5">Homodimer. Interacts with FtsZ.</text>
</comment>
<comment type="function">
    <text evidence="4 5">Cell division protein that is part of the divisome complex and is recruited early to the Z-ring. Probably stimulates Z-ring formation, perhaps through the cross-linking of FtsZ protofilaments. Its function overlaps with FtsA.</text>
</comment>
<dbReference type="STRING" id="321763.SAMN04488692_10430"/>
<accession>A0A1G9JLI4</accession>
<dbReference type="PANTHER" id="PTHR35798:SF1">
    <property type="entry name" value="CELL DIVISION PROTEIN SEPF"/>
    <property type="match status" value="1"/>
</dbReference>
<dbReference type="PANTHER" id="PTHR35798">
    <property type="entry name" value="CELL DIVISION PROTEIN SEPF"/>
    <property type="match status" value="1"/>
</dbReference>
<dbReference type="Pfam" id="PF04472">
    <property type="entry name" value="SepF"/>
    <property type="match status" value="1"/>
</dbReference>
<evidence type="ECO:0000256" key="4">
    <source>
        <dbReference type="ARBA" id="ARBA00044936"/>
    </source>
</evidence>
<dbReference type="EMBL" id="FNGO01000004">
    <property type="protein sequence ID" value="SDL38368.1"/>
    <property type="molecule type" value="Genomic_DNA"/>
</dbReference>
<feature type="compositionally biased region" description="Basic and acidic residues" evidence="6">
    <location>
        <begin position="18"/>
        <end position="30"/>
    </location>
</feature>
<keyword evidence="2 5" id="KW-0717">Septation</keyword>
<dbReference type="RefSeq" id="WP_089758460.1">
    <property type="nucleotide sequence ID" value="NZ_FNGO01000004.1"/>
</dbReference>
<dbReference type="GO" id="GO:0005737">
    <property type="term" value="C:cytoplasm"/>
    <property type="evidence" value="ECO:0007669"/>
    <property type="project" value="UniProtKB-SubCell"/>
</dbReference>
<dbReference type="Gene3D" id="3.30.110.150">
    <property type="entry name" value="SepF-like protein"/>
    <property type="match status" value="1"/>
</dbReference>
<reference evidence="7 8" key="1">
    <citation type="submission" date="2016-10" db="EMBL/GenBank/DDBJ databases">
        <authorList>
            <person name="de Groot N.N."/>
        </authorList>
    </citation>
    <scope>NUCLEOTIDE SEQUENCE [LARGE SCALE GENOMIC DNA]</scope>
    <source>
        <strain evidence="7 8">SLAS-1</strain>
    </source>
</reference>
<dbReference type="HAMAP" id="MF_01197">
    <property type="entry name" value="SepF"/>
    <property type="match status" value="1"/>
</dbReference>
<dbReference type="InterPro" id="IPR023052">
    <property type="entry name" value="Cell_div_SepF"/>
</dbReference>
<keyword evidence="5" id="KW-0963">Cytoplasm</keyword>
<evidence type="ECO:0000256" key="6">
    <source>
        <dbReference type="SAM" id="MobiDB-lite"/>
    </source>
</evidence>
<keyword evidence="1 5" id="KW-0132">Cell division</keyword>
<evidence type="ECO:0000256" key="3">
    <source>
        <dbReference type="ARBA" id="ARBA00023306"/>
    </source>
</evidence>
<dbReference type="OrthoDB" id="9815206at2"/>